<dbReference type="VEuPathDB" id="FungiDB:M747DRAFT_368264"/>
<evidence type="ECO:0000256" key="4">
    <source>
        <dbReference type="ARBA" id="ARBA00022454"/>
    </source>
</evidence>
<evidence type="ECO:0000256" key="7">
    <source>
        <dbReference type="SAM" id="MobiDB-lite"/>
    </source>
</evidence>
<feature type="region of interest" description="Disordered" evidence="7">
    <location>
        <begin position="181"/>
        <end position="208"/>
    </location>
</feature>
<sequence length="383" mass="42630">MDTDDLDSEISSIRAESPSPNPPPPNNQLTHPLVRTLQHRRRILTSSLLSSRALQRLSKSQPPTLASQQHQQQWTDISPLIQSTSTHAQTNHHRIAFSTTTFPFTDPSPTSESPNLLGIRIDICARDGTYTKPYYILLRRISPKTPQDGGKKREVRVHKHTVPAVVDMRKLEKVFLPTSSALNTSQDGEENAMMDGGQEEERQLKPWKHKTRKQDLKSFVREVRKQLVVWHLRCDAVRYLREKLGVVRRGVNDDDAIYEDDERPWERDILGPNLSTTAATGGSGAGEETRIAKNELGIVSLAPTALEAVYVRVEWEDGRVGRFKISSTGVVERAVVIGDSGRDKQTEGVITGGDGRVETLLERLGKRRGSGKEVGSASPVSDA</sequence>
<keyword evidence="5" id="KW-0539">Nucleus</keyword>
<proteinExistence type="inferred from homology"/>
<gene>
    <name evidence="8" type="ORF">ABL_08710</name>
</gene>
<feature type="region of interest" description="Disordered" evidence="7">
    <location>
        <begin position="1"/>
        <end position="31"/>
    </location>
</feature>
<dbReference type="PANTHER" id="PTHR14582:SF1">
    <property type="entry name" value="CENTROMERE PROTEIN O"/>
    <property type="match status" value="1"/>
</dbReference>
<dbReference type="AlphaFoldDB" id="A0A100IRJ1"/>
<dbReference type="GO" id="GO:0005634">
    <property type="term" value="C:nucleus"/>
    <property type="evidence" value="ECO:0007669"/>
    <property type="project" value="UniProtKB-SubCell"/>
</dbReference>
<feature type="region of interest" description="Disordered" evidence="7">
    <location>
        <begin position="268"/>
        <end position="287"/>
    </location>
</feature>
<accession>A0A100IRJ1</accession>
<protein>
    <submittedName>
        <fullName evidence="8">Uncharacterized protein</fullName>
    </submittedName>
</protein>
<keyword evidence="6" id="KW-0137">Centromere</keyword>
<dbReference type="OrthoDB" id="10050372at2759"/>
<dbReference type="InterPro" id="IPR018464">
    <property type="entry name" value="CENP-O"/>
</dbReference>
<evidence type="ECO:0000256" key="2">
    <source>
        <dbReference type="ARBA" id="ARBA00004584"/>
    </source>
</evidence>
<evidence type="ECO:0000313" key="8">
    <source>
        <dbReference type="EMBL" id="GAQ46049.1"/>
    </source>
</evidence>
<dbReference type="VEuPathDB" id="FungiDB:ASPNIDRAFT2_1175470"/>
<keyword evidence="4" id="KW-0158">Chromosome</keyword>
<dbReference type="VEuPathDB" id="FungiDB:An02g13420"/>
<dbReference type="Pfam" id="PF09496">
    <property type="entry name" value="CENP-O"/>
    <property type="match status" value="1"/>
</dbReference>
<comment type="caution">
    <text evidence="8">The sequence shown here is derived from an EMBL/GenBank/DDBJ whole genome shotgun (WGS) entry which is preliminary data.</text>
</comment>
<feature type="region of interest" description="Disordered" evidence="7">
    <location>
        <begin position="363"/>
        <end position="383"/>
    </location>
</feature>
<dbReference type="EMBL" id="BCMY01000019">
    <property type="protein sequence ID" value="GAQ46049.1"/>
    <property type="molecule type" value="Genomic_DNA"/>
</dbReference>
<evidence type="ECO:0000256" key="6">
    <source>
        <dbReference type="ARBA" id="ARBA00023328"/>
    </source>
</evidence>
<dbReference type="Proteomes" id="UP000068243">
    <property type="component" value="Unassembled WGS sequence"/>
</dbReference>
<dbReference type="GO" id="GO:0031511">
    <property type="term" value="C:Mis6-Sim4 complex"/>
    <property type="evidence" value="ECO:0007669"/>
    <property type="project" value="TreeGrafter"/>
</dbReference>
<dbReference type="OMA" id="NHHRVAF"/>
<evidence type="ECO:0000256" key="5">
    <source>
        <dbReference type="ARBA" id="ARBA00023242"/>
    </source>
</evidence>
<reference evidence="9" key="1">
    <citation type="journal article" date="2016" name="Genome Announc.">
        <title>Draft genome sequence of Aspergillus niger strain An76.</title>
        <authorList>
            <person name="Gong W."/>
            <person name="Cheng Z."/>
            <person name="Zhang H."/>
            <person name="Liu L."/>
            <person name="Gao P."/>
            <person name="Wang L."/>
        </authorList>
    </citation>
    <scope>NUCLEOTIDE SEQUENCE [LARGE SCALE GENOMIC DNA]</scope>
    <source>
        <strain evidence="9">An76</strain>
    </source>
</reference>
<dbReference type="PANTHER" id="PTHR14582">
    <property type="entry name" value="INNER KINETOCHORE SUBUNIT MAL2"/>
    <property type="match status" value="1"/>
</dbReference>
<comment type="similarity">
    <text evidence="3">Belongs to the CENP-O/MCM21 family.</text>
</comment>
<comment type="subcellular location">
    <subcellularLocation>
        <location evidence="2">Chromosome</location>
        <location evidence="2">Centromere</location>
    </subcellularLocation>
    <subcellularLocation>
        <location evidence="1">Nucleus</location>
    </subcellularLocation>
</comment>
<organism evidence="8 9">
    <name type="scientific">Aspergillus niger</name>
    <dbReference type="NCBI Taxonomy" id="5061"/>
    <lineage>
        <taxon>Eukaryota</taxon>
        <taxon>Fungi</taxon>
        <taxon>Dikarya</taxon>
        <taxon>Ascomycota</taxon>
        <taxon>Pezizomycotina</taxon>
        <taxon>Eurotiomycetes</taxon>
        <taxon>Eurotiomycetidae</taxon>
        <taxon>Eurotiales</taxon>
        <taxon>Aspergillaceae</taxon>
        <taxon>Aspergillus</taxon>
        <taxon>Aspergillus subgen. Circumdati</taxon>
    </lineage>
</organism>
<evidence type="ECO:0000313" key="9">
    <source>
        <dbReference type="Proteomes" id="UP000068243"/>
    </source>
</evidence>
<evidence type="ECO:0000256" key="1">
    <source>
        <dbReference type="ARBA" id="ARBA00004123"/>
    </source>
</evidence>
<evidence type="ECO:0000256" key="3">
    <source>
        <dbReference type="ARBA" id="ARBA00007321"/>
    </source>
</evidence>
<dbReference type="VEuPathDB" id="FungiDB:ATCC64974_52090"/>
<name>A0A100IRJ1_ASPNG</name>